<dbReference type="RefSeq" id="WP_146393836.1">
    <property type="nucleotide sequence ID" value="NZ_SJPJ01000001.1"/>
</dbReference>
<feature type="signal peptide" evidence="1">
    <location>
        <begin position="1"/>
        <end position="27"/>
    </location>
</feature>
<dbReference type="Proteomes" id="UP000315010">
    <property type="component" value="Unassembled WGS sequence"/>
</dbReference>
<sequence precursor="true">MMNRLHALIPLAALALFGLPGGTVVSAEGNEHATRQIRRSDVVFMYDDPTMYEPYGCTVLGWAGSSKSKQHIEQAHAAGVRHFAVSVGWLTESQGMIDFSADFLDAAARNYSGEPFVTPWLTDHQHKGQPSWWWCTNSPLYRRFLESRLEQRMTLNPDGLHIDDYRGSSGAVTWLSACFCRHCLAEFRQYLADEVSKEKLVELGIENLNDFDYRQFLIDKNVDPKDYNHRRSQLPLADEFYDFHVGANTQYVRAYRRRAEQIRGKPLSLCVNSGLSNPQALSIAPELTYFCCEVPHRAETLAVATHPIAIYKLGDGLDRPITSTASGQDWARVAEEGRPSLVRSWAALSYALGHNFMAPHRQWCYTSEKGTHWYNGPQEQYAWLYRFIGDQARLLNGYEAVAPVAVVYDNAANRKNQGKIEATCVALAERSIPFTVVVAGDNWLDYRINAAQLDKFAAVVTACDTRWMDPTQKQVLDEVDQQGRLLKTIDDARLAKLIGKPIEITGDKQVMAVARTKVGDDQSPAVLHLLNRQYDGKSDAMVPQLDFAVRLSDSLFAGRTFRKAMMHSPKAEPIELSLTRKGNTTELHVDRIDLWGIVELIP</sequence>
<dbReference type="GO" id="GO:0033953">
    <property type="term" value="F:alpha-agarase activity"/>
    <property type="evidence" value="ECO:0007669"/>
    <property type="project" value="UniProtKB-EC"/>
</dbReference>
<evidence type="ECO:0000313" key="3">
    <source>
        <dbReference type="Proteomes" id="UP000315010"/>
    </source>
</evidence>
<evidence type="ECO:0000313" key="2">
    <source>
        <dbReference type="EMBL" id="TWT78761.1"/>
    </source>
</evidence>
<comment type="caution">
    <text evidence="2">The sequence shown here is derived from an EMBL/GenBank/DDBJ whole genome shotgun (WGS) entry which is preliminary data.</text>
</comment>
<dbReference type="OrthoDB" id="233999at2"/>
<dbReference type="AlphaFoldDB" id="A0A5C5YVB7"/>
<dbReference type="EMBL" id="SJPJ01000001">
    <property type="protein sequence ID" value="TWT78761.1"/>
    <property type="molecule type" value="Genomic_DNA"/>
</dbReference>
<protein>
    <submittedName>
        <fullName evidence="2">Alpha-agarase</fullName>
        <ecNumber evidence="2">3.2.1.158</ecNumber>
    </submittedName>
</protein>
<organism evidence="2 3">
    <name type="scientific">Novipirellula herctigrandis</name>
    <dbReference type="NCBI Taxonomy" id="2527986"/>
    <lineage>
        <taxon>Bacteria</taxon>
        <taxon>Pseudomonadati</taxon>
        <taxon>Planctomycetota</taxon>
        <taxon>Planctomycetia</taxon>
        <taxon>Pirellulales</taxon>
        <taxon>Pirellulaceae</taxon>
        <taxon>Novipirellula</taxon>
    </lineage>
</organism>
<proteinExistence type="predicted"/>
<dbReference type="EC" id="3.2.1.158" evidence="2"/>
<dbReference type="Gene3D" id="3.20.20.80">
    <property type="entry name" value="Glycosidases"/>
    <property type="match status" value="1"/>
</dbReference>
<keyword evidence="1" id="KW-0732">Signal</keyword>
<reference evidence="2 3" key="1">
    <citation type="submission" date="2019-02" db="EMBL/GenBank/DDBJ databases">
        <title>Deep-cultivation of Planctomycetes and their phenomic and genomic characterization uncovers novel biology.</title>
        <authorList>
            <person name="Wiegand S."/>
            <person name="Jogler M."/>
            <person name="Boedeker C."/>
            <person name="Pinto D."/>
            <person name="Vollmers J."/>
            <person name="Rivas-Marin E."/>
            <person name="Kohn T."/>
            <person name="Peeters S.H."/>
            <person name="Heuer A."/>
            <person name="Rast P."/>
            <person name="Oberbeckmann S."/>
            <person name="Bunk B."/>
            <person name="Jeske O."/>
            <person name="Meyerdierks A."/>
            <person name="Storesund J.E."/>
            <person name="Kallscheuer N."/>
            <person name="Luecker S."/>
            <person name="Lage O.M."/>
            <person name="Pohl T."/>
            <person name="Merkel B.J."/>
            <person name="Hornburger P."/>
            <person name="Mueller R.-W."/>
            <person name="Bruemmer F."/>
            <person name="Labrenz M."/>
            <person name="Spormann A.M."/>
            <person name="Op Den Camp H."/>
            <person name="Overmann J."/>
            <person name="Amann R."/>
            <person name="Jetten M.S.M."/>
            <person name="Mascher T."/>
            <person name="Medema M.H."/>
            <person name="Devos D.P."/>
            <person name="Kaster A.-K."/>
            <person name="Ovreas L."/>
            <person name="Rohde M."/>
            <person name="Galperin M.Y."/>
            <person name="Jogler C."/>
        </authorList>
    </citation>
    <scope>NUCLEOTIDE SEQUENCE [LARGE SCALE GENOMIC DNA]</scope>
    <source>
        <strain evidence="2 3">CA13</strain>
    </source>
</reference>
<gene>
    <name evidence="2" type="primary">agaA_1</name>
    <name evidence="2" type="ORF">CA13_01580</name>
</gene>
<feature type="chain" id="PRO_5022846660" evidence="1">
    <location>
        <begin position="28"/>
        <end position="602"/>
    </location>
</feature>
<keyword evidence="3" id="KW-1185">Reference proteome</keyword>
<accession>A0A5C5YVB7</accession>
<name>A0A5C5YVB7_9BACT</name>
<evidence type="ECO:0000256" key="1">
    <source>
        <dbReference type="SAM" id="SignalP"/>
    </source>
</evidence>
<keyword evidence="2" id="KW-0378">Hydrolase</keyword>
<keyword evidence="2" id="KW-0326">Glycosidase</keyword>